<dbReference type="AlphaFoldDB" id="A0A8T4GET8"/>
<dbReference type="PROSITE" id="PS51318">
    <property type="entry name" value="TAT"/>
    <property type="match status" value="1"/>
</dbReference>
<comment type="caution">
    <text evidence="2">The sequence shown here is derived from an EMBL/GenBank/DDBJ whole genome shotgun (WGS) entry which is preliminary data.</text>
</comment>
<evidence type="ECO:0000313" key="3">
    <source>
        <dbReference type="Proteomes" id="UP000823588"/>
    </source>
</evidence>
<sequence length="193" mass="19828">MELSRRGMLAGLGVAGGLGVVGFVGAAAVTDDADDADGEAGGATPVDPDAPFEAVLVASDERDRGGANEDGNDEDDPFLFDAADLDHVQTPDDGDGADDRDGSDEADDEHLVYVALSPDGHGAFRERLEATAAADDPASFAVSMTLDGEEVRRVDLDGQTVAALTDAEWNGLLELAFESATVAANVYESLAAE</sequence>
<protein>
    <submittedName>
        <fullName evidence="2">Uncharacterized protein</fullName>
    </submittedName>
</protein>
<dbReference type="InterPro" id="IPR006311">
    <property type="entry name" value="TAT_signal"/>
</dbReference>
<name>A0A8T4GET8_9EURY</name>
<dbReference type="Proteomes" id="UP000823588">
    <property type="component" value="Unassembled WGS sequence"/>
</dbReference>
<organism evidence="2 3">
    <name type="scientific">Halorubrum alkaliphilum</name>
    <dbReference type="NCBI Taxonomy" id="261290"/>
    <lineage>
        <taxon>Archaea</taxon>
        <taxon>Methanobacteriati</taxon>
        <taxon>Methanobacteriota</taxon>
        <taxon>Stenosarchaea group</taxon>
        <taxon>Halobacteria</taxon>
        <taxon>Halobacteriales</taxon>
        <taxon>Haloferacaceae</taxon>
        <taxon>Halorubrum</taxon>
    </lineage>
</organism>
<feature type="compositionally biased region" description="Acidic residues" evidence="1">
    <location>
        <begin position="92"/>
        <end position="106"/>
    </location>
</feature>
<reference evidence="2" key="1">
    <citation type="submission" date="2021-03" db="EMBL/GenBank/DDBJ databases">
        <title>Genomic Encyclopedia of Type Strains, Phase IV (KMG-IV): sequencing the most valuable type-strain genomes for metagenomic binning, comparative biology and taxonomic classification.</title>
        <authorList>
            <person name="Goeker M."/>
        </authorList>
    </citation>
    <scope>NUCLEOTIDE SEQUENCE</scope>
    <source>
        <strain evidence="2">DSM 23564</strain>
    </source>
</reference>
<dbReference type="OrthoDB" id="331268at2157"/>
<keyword evidence="3" id="KW-1185">Reference proteome</keyword>
<dbReference type="EMBL" id="JAGGKQ010000006">
    <property type="protein sequence ID" value="MBP1922247.1"/>
    <property type="molecule type" value="Genomic_DNA"/>
</dbReference>
<gene>
    <name evidence="2" type="ORF">J2751_001253</name>
</gene>
<dbReference type="RefSeq" id="WP_209484208.1">
    <property type="nucleotide sequence ID" value="NZ_JAGGKQ010000006.1"/>
</dbReference>
<proteinExistence type="predicted"/>
<accession>A0A8T4GET8</accession>
<evidence type="ECO:0000256" key="1">
    <source>
        <dbReference type="SAM" id="MobiDB-lite"/>
    </source>
</evidence>
<evidence type="ECO:0000313" key="2">
    <source>
        <dbReference type="EMBL" id="MBP1922247.1"/>
    </source>
</evidence>
<feature type="region of interest" description="Disordered" evidence="1">
    <location>
        <begin position="32"/>
        <end position="106"/>
    </location>
</feature>